<dbReference type="SMART" id="SM00240">
    <property type="entry name" value="FHA"/>
    <property type="match status" value="1"/>
</dbReference>
<evidence type="ECO:0000313" key="4">
    <source>
        <dbReference type="Proteomes" id="UP000676565"/>
    </source>
</evidence>
<name>A0ABS5BZQ1_9BACT</name>
<feature type="compositionally biased region" description="Low complexity" evidence="1">
    <location>
        <begin position="141"/>
        <end position="153"/>
    </location>
</feature>
<evidence type="ECO:0000313" key="3">
    <source>
        <dbReference type="EMBL" id="MBP3959201.1"/>
    </source>
</evidence>
<evidence type="ECO:0000259" key="2">
    <source>
        <dbReference type="PROSITE" id="PS50006"/>
    </source>
</evidence>
<feature type="domain" description="FHA" evidence="2">
    <location>
        <begin position="24"/>
        <end position="73"/>
    </location>
</feature>
<organism evidence="3 4">
    <name type="scientific">Gemmata palustris</name>
    <dbReference type="NCBI Taxonomy" id="2822762"/>
    <lineage>
        <taxon>Bacteria</taxon>
        <taxon>Pseudomonadati</taxon>
        <taxon>Planctomycetota</taxon>
        <taxon>Planctomycetia</taxon>
        <taxon>Gemmatales</taxon>
        <taxon>Gemmataceae</taxon>
        <taxon>Gemmata</taxon>
    </lineage>
</organism>
<dbReference type="Gene3D" id="2.60.200.20">
    <property type="match status" value="1"/>
</dbReference>
<evidence type="ECO:0000256" key="1">
    <source>
        <dbReference type="SAM" id="MobiDB-lite"/>
    </source>
</evidence>
<dbReference type="SUPFAM" id="SSF49879">
    <property type="entry name" value="SMAD/FHA domain"/>
    <property type="match status" value="1"/>
</dbReference>
<dbReference type="CDD" id="cd00060">
    <property type="entry name" value="FHA"/>
    <property type="match status" value="1"/>
</dbReference>
<comment type="caution">
    <text evidence="3">The sequence shown here is derived from an EMBL/GenBank/DDBJ whole genome shotgun (WGS) entry which is preliminary data.</text>
</comment>
<dbReference type="InterPro" id="IPR000253">
    <property type="entry name" value="FHA_dom"/>
</dbReference>
<dbReference type="InterPro" id="IPR050923">
    <property type="entry name" value="Cell_Proc_Reg/RNA_Proc"/>
</dbReference>
<dbReference type="PROSITE" id="PS50006">
    <property type="entry name" value="FHA_DOMAIN"/>
    <property type="match status" value="1"/>
</dbReference>
<sequence length="264" mass="27387">MKVSLVVAAGAHEGRAIPLTGAQFLIGRDQQCHLRPASPAISKVHCAVLIRDGKVYIKDCGSTNGTLVNYELIQSKEVAIEDGASLQVGPLDFRVRIETFAPQTDGTPLPGSSAETAAALAAVKAATAATAPKTPVRDTTPAPAKSGAPSAPKSVPPTKPGASKEVAAPKPAGSKEAPALTSSETTSDEDHDRIAAMLLGMDDDGNGSVPEGSTVMEMPSPLAGTGEESKADDKKAGEPKKVQTREEMTNAANDLLRRYMRRPK</sequence>
<dbReference type="Proteomes" id="UP000676565">
    <property type="component" value="Unassembled WGS sequence"/>
</dbReference>
<accession>A0ABS5BZQ1</accession>
<dbReference type="Pfam" id="PF00498">
    <property type="entry name" value="FHA"/>
    <property type="match status" value="1"/>
</dbReference>
<proteinExistence type="predicted"/>
<feature type="region of interest" description="Disordered" evidence="1">
    <location>
        <begin position="127"/>
        <end position="264"/>
    </location>
</feature>
<reference evidence="3 4" key="1">
    <citation type="submission" date="2021-04" db="EMBL/GenBank/DDBJ databases">
        <authorList>
            <person name="Ivanova A."/>
        </authorList>
    </citation>
    <scope>NUCLEOTIDE SEQUENCE [LARGE SCALE GENOMIC DNA]</scope>
    <source>
        <strain evidence="3 4">G18</strain>
    </source>
</reference>
<protein>
    <submittedName>
        <fullName evidence="3">FHA domain-containing protein</fullName>
    </submittedName>
</protein>
<dbReference type="PANTHER" id="PTHR23308">
    <property type="entry name" value="NUCLEAR INHIBITOR OF PROTEIN PHOSPHATASE-1"/>
    <property type="match status" value="1"/>
</dbReference>
<gene>
    <name evidence="3" type="ORF">J8F10_28490</name>
</gene>
<feature type="compositionally biased region" description="Basic and acidic residues" evidence="1">
    <location>
        <begin position="227"/>
        <end position="248"/>
    </location>
</feature>
<dbReference type="InterPro" id="IPR008984">
    <property type="entry name" value="SMAD_FHA_dom_sf"/>
</dbReference>
<keyword evidence="4" id="KW-1185">Reference proteome</keyword>
<dbReference type="EMBL" id="JAGKQQ010000001">
    <property type="protein sequence ID" value="MBP3959201.1"/>
    <property type="molecule type" value="Genomic_DNA"/>
</dbReference>
<dbReference type="RefSeq" id="WP_210659781.1">
    <property type="nucleotide sequence ID" value="NZ_JAGKQQ010000001.1"/>
</dbReference>